<proteinExistence type="predicted"/>
<comment type="caution">
    <text evidence="1">The sequence shown here is derived from an EMBL/GenBank/DDBJ whole genome shotgun (WGS) entry which is preliminary data.</text>
</comment>
<gene>
    <name evidence="1" type="ORF">HMPREF0731_3166</name>
</gene>
<accession>D5RQ04</accession>
<dbReference type="AlphaFoldDB" id="D5RQ04"/>
<evidence type="ECO:0000313" key="1">
    <source>
        <dbReference type="EMBL" id="EFH10615.1"/>
    </source>
</evidence>
<name>D5RQ04_9PROT</name>
<dbReference type="HOGENOM" id="CLU_2587506_0_0_5"/>
<sequence length="80" mass="9162">MQFQHPDGACLGNPQQNYDGLCFYIAAQFAPYFFNCINKFCYIIHARSLKFLCIIFKIENNLKNLELSGNSARQDKGASF</sequence>
<protein>
    <submittedName>
        <fullName evidence="1">Uncharacterized protein</fullName>
    </submittedName>
</protein>
<dbReference type="EMBL" id="ADVL01000650">
    <property type="protein sequence ID" value="EFH10615.1"/>
    <property type="molecule type" value="Genomic_DNA"/>
</dbReference>
<organism evidence="1 2">
    <name type="scientific">Pseudoroseomonas cervicalis ATCC 49957</name>
    <dbReference type="NCBI Taxonomy" id="525371"/>
    <lineage>
        <taxon>Bacteria</taxon>
        <taxon>Pseudomonadati</taxon>
        <taxon>Pseudomonadota</taxon>
        <taxon>Alphaproteobacteria</taxon>
        <taxon>Acetobacterales</taxon>
        <taxon>Roseomonadaceae</taxon>
        <taxon>Roseomonas</taxon>
    </lineage>
</organism>
<dbReference type="Proteomes" id="UP000005324">
    <property type="component" value="Unassembled WGS sequence"/>
</dbReference>
<evidence type="ECO:0000313" key="2">
    <source>
        <dbReference type="Proteomes" id="UP000005324"/>
    </source>
</evidence>
<reference evidence="1 2" key="1">
    <citation type="submission" date="2010-04" db="EMBL/GenBank/DDBJ databases">
        <authorList>
            <person name="Qin X."/>
            <person name="Bachman B."/>
            <person name="Battles P."/>
            <person name="Bell A."/>
            <person name="Bess C."/>
            <person name="Bickham C."/>
            <person name="Chaboub L."/>
            <person name="Chen D."/>
            <person name="Coyle M."/>
            <person name="Deiros D.R."/>
            <person name="Dinh H."/>
            <person name="Forbes L."/>
            <person name="Fowler G."/>
            <person name="Francisco L."/>
            <person name="Fu Q."/>
            <person name="Gubbala S."/>
            <person name="Hale W."/>
            <person name="Han Y."/>
            <person name="Hemphill L."/>
            <person name="Highlander S.K."/>
            <person name="Hirani K."/>
            <person name="Hogues M."/>
            <person name="Jackson L."/>
            <person name="Jakkamsetti A."/>
            <person name="Javaid M."/>
            <person name="Jiang H."/>
            <person name="Korchina V."/>
            <person name="Kovar C."/>
            <person name="Lara F."/>
            <person name="Lee S."/>
            <person name="Mata R."/>
            <person name="Mathew T."/>
            <person name="Moen C."/>
            <person name="Morales K."/>
            <person name="Munidasa M."/>
            <person name="Nazareth L."/>
            <person name="Ngo R."/>
            <person name="Nguyen L."/>
            <person name="Okwuonu G."/>
            <person name="Ongeri F."/>
            <person name="Patil S."/>
            <person name="Petrosino J."/>
            <person name="Pham C."/>
            <person name="Pham P."/>
            <person name="Pu L.-L."/>
            <person name="Puazo M."/>
            <person name="Raj R."/>
            <person name="Reid J."/>
            <person name="Rouhana J."/>
            <person name="Saada N."/>
            <person name="Shang Y."/>
            <person name="Simmons D."/>
            <person name="Thornton R."/>
            <person name="Warren J."/>
            <person name="Weissenberger G."/>
            <person name="Zhang J."/>
            <person name="Zhang L."/>
            <person name="Zhou C."/>
            <person name="Zhu D."/>
            <person name="Muzny D."/>
            <person name="Worley K."/>
            <person name="Gibbs R."/>
        </authorList>
    </citation>
    <scope>NUCLEOTIDE SEQUENCE [LARGE SCALE GENOMIC DNA]</scope>
    <source>
        <strain evidence="1 2">ATCC 49957</strain>
    </source>
</reference>
<keyword evidence="2" id="KW-1185">Reference proteome</keyword>